<evidence type="ECO:0000313" key="3">
    <source>
        <dbReference type="EMBL" id="KDP36162.1"/>
    </source>
</evidence>
<sequence length="132" mass="14426">MTLVALLGSFAQAAAASQAGTSVIQIFVGHLRDWARDHSGDPEIKATLKRGEDPGLAFVTKAYNYIHNYGHKSKFMAEAACNKLDLILLLIFSLSSITLKKSPALWEIAHFGIGHQLSKHTVNSMVSVKFLM</sequence>
<dbReference type="Gene3D" id="3.20.20.70">
    <property type="entry name" value="Aldolase class I"/>
    <property type="match status" value="1"/>
</dbReference>
<dbReference type="STRING" id="180498.A0A067KJ61"/>
<protein>
    <submittedName>
        <fullName evidence="3">Uncharacterized protein</fullName>
    </submittedName>
</protein>
<gene>
    <name evidence="3" type="ORF">JCGZ_08806</name>
</gene>
<dbReference type="Proteomes" id="UP000027138">
    <property type="component" value="Unassembled WGS sequence"/>
</dbReference>
<dbReference type="Pfam" id="PF00923">
    <property type="entry name" value="TAL_FSA"/>
    <property type="match status" value="1"/>
</dbReference>
<dbReference type="EMBL" id="KK914453">
    <property type="protein sequence ID" value="KDP36162.1"/>
    <property type="molecule type" value="Genomic_DNA"/>
</dbReference>
<dbReference type="SUPFAM" id="SSF51569">
    <property type="entry name" value="Aldolase"/>
    <property type="match status" value="1"/>
</dbReference>
<reference evidence="3 4" key="1">
    <citation type="journal article" date="2014" name="PLoS ONE">
        <title>Global Analysis of Gene Expression Profiles in Physic Nut (Jatropha curcas L.) Seedlings Exposed to Salt Stress.</title>
        <authorList>
            <person name="Zhang L."/>
            <person name="Zhang C."/>
            <person name="Wu P."/>
            <person name="Chen Y."/>
            <person name="Li M."/>
            <person name="Jiang H."/>
            <person name="Wu G."/>
        </authorList>
    </citation>
    <scope>NUCLEOTIDE SEQUENCE [LARGE SCALE GENOMIC DNA]</scope>
    <source>
        <strain evidence="4">cv. GZQX0401</strain>
        <tissue evidence="3">Young leaves</tissue>
    </source>
</reference>
<evidence type="ECO:0000256" key="2">
    <source>
        <dbReference type="SAM" id="SignalP"/>
    </source>
</evidence>
<name>A0A067KJ61_JATCU</name>
<organism evidence="3 4">
    <name type="scientific">Jatropha curcas</name>
    <name type="common">Barbados nut</name>
    <dbReference type="NCBI Taxonomy" id="180498"/>
    <lineage>
        <taxon>Eukaryota</taxon>
        <taxon>Viridiplantae</taxon>
        <taxon>Streptophyta</taxon>
        <taxon>Embryophyta</taxon>
        <taxon>Tracheophyta</taxon>
        <taxon>Spermatophyta</taxon>
        <taxon>Magnoliopsida</taxon>
        <taxon>eudicotyledons</taxon>
        <taxon>Gunneridae</taxon>
        <taxon>Pentapetalae</taxon>
        <taxon>rosids</taxon>
        <taxon>fabids</taxon>
        <taxon>Malpighiales</taxon>
        <taxon>Euphorbiaceae</taxon>
        <taxon>Crotonoideae</taxon>
        <taxon>Jatropheae</taxon>
        <taxon>Jatropha</taxon>
    </lineage>
</organism>
<evidence type="ECO:0000256" key="1">
    <source>
        <dbReference type="ARBA" id="ARBA00023270"/>
    </source>
</evidence>
<dbReference type="PANTHER" id="PTHR10683">
    <property type="entry name" value="TRANSALDOLASE"/>
    <property type="match status" value="1"/>
</dbReference>
<proteinExistence type="predicted"/>
<dbReference type="OrthoDB" id="1936310at2759"/>
<keyword evidence="2" id="KW-0732">Signal</keyword>
<keyword evidence="4" id="KW-1185">Reference proteome</keyword>
<dbReference type="PANTHER" id="PTHR10683:SF18">
    <property type="entry name" value="TRANSALDOLASE"/>
    <property type="match status" value="1"/>
</dbReference>
<dbReference type="GO" id="GO:0005975">
    <property type="term" value="P:carbohydrate metabolic process"/>
    <property type="evidence" value="ECO:0007669"/>
    <property type="project" value="InterPro"/>
</dbReference>
<dbReference type="AlphaFoldDB" id="A0A067KJ61"/>
<dbReference type="InterPro" id="IPR013785">
    <property type="entry name" value="Aldolase_TIM"/>
</dbReference>
<feature type="signal peptide" evidence="2">
    <location>
        <begin position="1"/>
        <end position="16"/>
    </location>
</feature>
<accession>A0A067KJ61</accession>
<dbReference type="InterPro" id="IPR001585">
    <property type="entry name" value="TAL/FSA"/>
</dbReference>
<feature type="chain" id="PRO_5001642918" evidence="2">
    <location>
        <begin position="17"/>
        <end position="132"/>
    </location>
</feature>
<keyword evidence="1" id="KW-0704">Schiff base</keyword>
<evidence type="ECO:0000313" key="4">
    <source>
        <dbReference type="Proteomes" id="UP000027138"/>
    </source>
</evidence>